<keyword evidence="2" id="KW-1185">Reference proteome</keyword>
<reference evidence="1" key="1">
    <citation type="submission" date="2021-01" db="EMBL/GenBank/DDBJ databases">
        <authorList>
            <consortium name="Genoscope - CEA"/>
            <person name="William W."/>
        </authorList>
    </citation>
    <scope>NUCLEOTIDE SEQUENCE</scope>
</reference>
<evidence type="ECO:0000313" key="2">
    <source>
        <dbReference type="Proteomes" id="UP000688137"/>
    </source>
</evidence>
<organism evidence="1 2">
    <name type="scientific">Paramecium primaurelia</name>
    <dbReference type="NCBI Taxonomy" id="5886"/>
    <lineage>
        <taxon>Eukaryota</taxon>
        <taxon>Sar</taxon>
        <taxon>Alveolata</taxon>
        <taxon>Ciliophora</taxon>
        <taxon>Intramacronucleata</taxon>
        <taxon>Oligohymenophorea</taxon>
        <taxon>Peniculida</taxon>
        <taxon>Parameciidae</taxon>
        <taxon>Paramecium</taxon>
    </lineage>
</organism>
<proteinExistence type="predicted"/>
<accession>A0A8S1PU64</accession>
<dbReference type="Proteomes" id="UP000688137">
    <property type="component" value="Unassembled WGS sequence"/>
</dbReference>
<protein>
    <submittedName>
        <fullName evidence="1">Uncharacterized protein</fullName>
    </submittedName>
</protein>
<sequence>MLRGNKVQNSFCQSIPCIIRPTLQMKKPLLWFNTQYKEEARLDDIKLPQSVITQKLKFLVNRNDFIKELNNFSLHSIQSQYYQKSLYDISHLIEYSQQSNQIHINEQEASMSGLKLFQVFSPEQIQLLKFHFNQPQSITSISFLDGAINLIKNVHSFQDSLFVNFASNLFELFYEPQNNKKSKQQDEKFKELFQEFGIVLYKFDYLSQSQPLNIAKIIGQLYDLMITNSIKLNDFTHYRKTANNFIQKYYGIQSHKMIQPNIVDYKNILYTIFLSEIRPEALIQDAVNRFANSGIQSGSISSNIDIMSMMLLHGVPCTENFLNKLKNSKRQRLTIGQLYVLLKCYELAKVPLYEFSQTLFLDVASFISHDKQLQDGNSVLMLARICNELFSSSFITSKVAQERRNDKILNFLERNVQRHIDQLNFNHLLFISNVFNKHLKQPTFLINLLHDKLNEIKLNESSLSLYNDFLEITYDFFKEQYTHIKQQVFDYGIAPSQEYQAVTKTFVENLIQFQFTSILATNILKVVSLSCFQFEKSIILKLISKPSLFSNDVNLLTKVMKLYEIPINSEILNIILNGNKDDQIMTIESIYYVCQMNGFNQEQQAQLKQFTQDMIYTLIAENEQFLVEQRQIDDFLHTYSSQINQQSFESVQYFPEIINKLQITFDNEQIAILNKLYERTCVLWHSDILIKNLILIDKMNILNYQIYIKSAENILSCFDLVKDGTEVLPSGLLSDKKVQMSLIKAYLKQISNTTHHYMESLKIIGYLAFLNIDQFNAEDIMLLCKALGNVKELYFYDFQIYLENYLTQNQLPNESNIIQFCSYFPFINLKVRQQLIENFEKNKIQQLSLELLMASQNQQVGINQIEQLFEQLNNQEKLKYIKPILLNLIQTWDLKCSIDTIIRFAEQCYDQQDQEFKFIYLVLEFLNRSKSSIKITLSQDETYFQLHFNQKVIDSTFETKVQELFNGIDLKGLNIKTTKENINYFPSITTEMNYNELPKYKVSMVKKQLKSKDDIPEGKDQLSYFLKNTINNLSLQPQYKYIDSLIQLMILNGLEVSKYFGQIPKENYTKRIHMIKKDKRYLEFLVNMQTNMAEMESKFRFYSGVEESQLSLFICLKIENIENPTQLPIYLQYASKNNTVISPNGLSLNPLVLLESLVLSEKGQVYLINFTKWIQIYQNKQKQKEFFQMLIQ</sequence>
<name>A0A8S1PU64_PARPR</name>
<dbReference type="AlphaFoldDB" id="A0A8S1PU64"/>
<evidence type="ECO:0000313" key="1">
    <source>
        <dbReference type="EMBL" id="CAD8106622.1"/>
    </source>
</evidence>
<dbReference type="OMA" id="ARICNEL"/>
<gene>
    <name evidence="1" type="ORF">PPRIM_AZ9-3.1.T1310081</name>
</gene>
<comment type="caution">
    <text evidence="1">The sequence shown here is derived from an EMBL/GenBank/DDBJ whole genome shotgun (WGS) entry which is preliminary data.</text>
</comment>
<dbReference type="EMBL" id="CAJJDM010000134">
    <property type="protein sequence ID" value="CAD8106622.1"/>
    <property type="molecule type" value="Genomic_DNA"/>
</dbReference>